<evidence type="ECO:0000313" key="7">
    <source>
        <dbReference type="Proteomes" id="UP000076078"/>
    </source>
</evidence>
<dbReference type="Proteomes" id="UP000076078">
    <property type="component" value="Unassembled WGS sequence"/>
</dbReference>
<gene>
    <name evidence="6" type="ORF">DLAC_09932</name>
</gene>
<dbReference type="PANTHER" id="PTHR14577:SF0">
    <property type="entry name" value="NUCLEOLAR PROTEIN 12"/>
    <property type="match status" value="1"/>
</dbReference>
<feature type="compositionally biased region" description="Basic residues" evidence="5">
    <location>
        <begin position="283"/>
        <end position="294"/>
    </location>
</feature>
<accession>A0A151Z5N9</accession>
<comment type="similarity">
    <text evidence="2">Belongs to the RRP17 family.</text>
</comment>
<evidence type="ECO:0000256" key="2">
    <source>
        <dbReference type="ARBA" id="ARBA00007175"/>
    </source>
</evidence>
<feature type="compositionally biased region" description="Basic and acidic residues" evidence="5">
    <location>
        <begin position="126"/>
        <end position="143"/>
    </location>
</feature>
<dbReference type="PANTHER" id="PTHR14577">
    <property type="entry name" value="NUCLEOLAR PROTEIN 12"/>
    <property type="match status" value="1"/>
</dbReference>
<dbReference type="GO" id="GO:0019843">
    <property type="term" value="F:rRNA binding"/>
    <property type="evidence" value="ECO:0007669"/>
    <property type="project" value="TreeGrafter"/>
</dbReference>
<feature type="region of interest" description="Disordered" evidence="5">
    <location>
        <begin position="1"/>
        <end position="22"/>
    </location>
</feature>
<dbReference type="GO" id="GO:0005730">
    <property type="term" value="C:nucleolus"/>
    <property type="evidence" value="ECO:0007669"/>
    <property type="project" value="UniProtKB-SubCell"/>
</dbReference>
<dbReference type="OMA" id="SYNEHDR"/>
<evidence type="ECO:0000256" key="1">
    <source>
        <dbReference type="ARBA" id="ARBA00004604"/>
    </source>
</evidence>
<feature type="compositionally biased region" description="Basic and acidic residues" evidence="5">
    <location>
        <begin position="87"/>
        <end position="96"/>
    </location>
</feature>
<feature type="compositionally biased region" description="Acidic residues" evidence="5">
    <location>
        <begin position="153"/>
        <end position="171"/>
    </location>
</feature>
<dbReference type="InParanoid" id="A0A151Z5N9"/>
<comment type="subcellular location">
    <subcellularLocation>
        <location evidence="1">Nucleus</location>
        <location evidence="1">Nucleolus</location>
    </subcellularLocation>
</comment>
<feature type="compositionally biased region" description="Acidic residues" evidence="5">
    <location>
        <begin position="101"/>
        <end position="117"/>
    </location>
</feature>
<proteinExistence type="inferred from homology"/>
<evidence type="ECO:0000313" key="6">
    <source>
        <dbReference type="EMBL" id="KYQ89273.1"/>
    </source>
</evidence>
<dbReference type="InterPro" id="IPR019186">
    <property type="entry name" value="Nucleolar_protein_12"/>
</dbReference>
<name>A0A151Z5N9_TIELA</name>
<reference evidence="6 7" key="1">
    <citation type="submission" date="2015-12" db="EMBL/GenBank/DDBJ databases">
        <title>Dictyostelia acquired genes for synthesis and detection of signals that induce cell-type specialization by lateral gene transfer from prokaryotes.</title>
        <authorList>
            <person name="Gloeckner G."/>
            <person name="Schaap P."/>
        </authorList>
    </citation>
    <scope>NUCLEOTIDE SEQUENCE [LARGE SCALE GENOMIC DNA]</scope>
    <source>
        <strain evidence="6 7">TK</strain>
    </source>
</reference>
<dbReference type="AlphaFoldDB" id="A0A151Z5N9"/>
<evidence type="ECO:0008006" key="8">
    <source>
        <dbReference type="Google" id="ProtNLM"/>
    </source>
</evidence>
<protein>
    <recommendedName>
        <fullName evidence="8">Ribosomal RNA-processing protein 17</fullName>
    </recommendedName>
</protein>
<dbReference type="STRING" id="361077.A0A151Z5N9"/>
<keyword evidence="4" id="KW-0539">Nucleus</keyword>
<comment type="caution">
    <text evidence="6">The sequence shown here is derived from an EMBL/GenBank/DDBJ whole genome shotgun (WGS) entry which is preliminary data.</text>
</comment>
<organism evidence="6 7">
    <name type="scientific">Tieghemostelium lacteum</name>
    <name type="common">Slime mold</name>
    <name type="synonym">Dictyostelium lacteum</name>
    <dbReference type="NCBI Taxonomy" id="361077"/>
    <lineage>
        <taxon>Eukaryota</taxon>
        <taxon>Amoebozoa</taxon>
        <taxon>Evosea</taxon>
        <taxon>Eumycetozoa</taxon>
        <taxon>Dictyostelia</taxon>
        <taxon>Dictyosteliales</taxon>
        <taxon>Raperosteliaceae</taxon>
        <taxon>Tieghemostelium</taxon>
    </lineage>
</organism>
<evidence type="ECO:0000256" key="4">
    <source>
        <dbReference type="ARBA" id="ARBA00023242"/>
    </source>
</evidence>
<feature type="region of interest" description="Disordered" evidence="5">
    <location>
        <begin position="87"/>
        <end position="198"/>
    </location>
</feature>
<keyword evidence="3" id="KW-0175">Coiled coil</keyword>
<feature type="region of interest" description="Disordered" evidence="5">
    <location>
        <begin position="274"/>
        <end position="294"/>
    </location>
</feature>
<keyword evidence="7" id="KW-1185">Reference proteome</keyword>
<evidence type="ECO:0000256" key="5">
    <source>
        <dbReference type="SAM" id="MobiDB-lite"/>
    </source>
</evidence>
<feature type="compositionally biased region" description="Basic residues" evidence="5">
    <location>
        <begin position="1"/>
        <end position="11"/>
    </location>
</feature>
<evidence type="ECO:0000256" key="3">
    <source>
        <dbReference type="ARBA" id="ARBA00023054"/>
    </source>
</evidence>
<dbReference type="EMBL" id="LODT01000041">
    <property type="protein sequence ID" value="KYQ89273.1"/>
    <property type="molecule type" value="Genomic_DNA"/>
</dbReference>
<dbReference type="Pfam" id="PF09805">
    <property type="entry name" value="Nop25"/>
    <property type="match status" value="1"/>
</dbReference>
<dbReference type="OrthoDB" id="20620at2759"/>
<sequence>MSTKIQKKKNGPAKPVHFGNISNKDRLKEVTFDDHDRKDYLTGFHRRKVARREFAQAKLEEKGKKEKIEQRKFIKLQREAFRDSIIENKKKVEKEMGIIGSDDEDEDEDEDSSDEDINYTPTPKSTELKEEQIKEFSKNDKIIKTTITPMSFDDSDNGDSDSDDDDEDGENDSNSKNIKKLDENSNSSKIPKTKEFSKKKNKGKFDFKKDKDVITADKLKVFDAEAKIYIDDKGRKIKMKRDKGKLIPVVLSERAEEALDQGWKLPRKLRERQKKSWSLSIAKKQRKKAKKGGK</sequence>